<organism evidence="2 3">
    <name type="scientific">Vittaforma corneae (strain ATCC 50505)</name>
    <name type="common">Microsporidian parasite</name>
    <name type="synonym">Nosema corneum</name>
    <dbReference type="NCBI Taxonomy" id="993615"/>
    <lineage>
        <taxon>Eukaryota</taxon>
        <taxon>Fungi</taxon>
        <taxon>Fungi incertae sedis</taxon>
        <taxon>Microsporidia</taxon>
        <taxon>Nosematidae</taxon>
        <taxon>Vittaforma</taxon>
    </lineage>
</organism>
<sequence>MPQPSNGNQEQSRNPNNEPSGQMQPNIEYNQGQYPQGYYAAPGGNQNVYENQPVMEKGYPQQPMNGYPPQTPSYHQQYSRGYAQYQPLLMQTGPQANYPPAQPGYPLQPQMQSTYNQNAPQGYPTSQRVSPPTAQQQAYNQNAPQGYPTSQRVSPPTAQQQAYNQNAPQGYPTSQRVSPAVMHQQQPHMAADIVNQQMQPLIEGNNMNTVIESANKIVDAYANDNSLKTPYENTMTPAHNMQANVAQQPEHYQQPIYYPPQALPNTTQVPTSHQYHTVQ</sequence>
<evidence type="ECO:0000313" key="3">
    <source>
        <dbReference type="Proteomes" id="UP000011082"/>
    </source>
</evidence>
<dbReference type="VEuPathDB" id="MicrosporidiaDB:VICG_00555"/>
<reference evidence="3" key="1">
    <citation type="submission" date="2011-05" db="EMBL/GenBank/DDBJ databases">
        <title>The genome sequence of Vittaforma corneae strain ATCC 50505.</title>
        <authorList>
            <consortium name="The Broad Institute Genome Sequencing Platform"/>
            <person name="Cuomo C."/>
            <person name="Didier E."/>
            <person name="Bowers L."/>
            <person name="Young S.K."/>
            <person name="Zeng Q."/>
            <person name="Gargeya S."/>
            <person name="Fitzgerald M."/>
            <person name="Haas B."/>
            <person name="Abouelleil A."/>
            <person name="Alvarado L."/>
            <person name="Arachchi H.M."/>
            <person name="Berlin A."/>
            <person name="Chapman S.B."/>
            <person name="Gearin G."/>
            <person name="Goldberg J."/>
            <person name="Griggs A."/>
            <person name="Gujja S."/>
            <person name="Hansen M."/>
            <person name="Heiman D."/>
            <person name="Howarth C."/>
            <person name="Larimer J."/>
            <person name="Lui A."/>
            <person name="MacDonald P.J.P."/>
            <person name="McCowen C."/>
            <person name="Montmayeur A."/>
            <person name="Murphy C."/>
            <person name="Neiman D."/>
            <person name="Pearson M."/>
            <person name="Priest M."/>
            <person name="Roberts A."/>
            <person name="Saif S."/>
            <person name="Shea T."/>
            <person name="Sisk P."/>
            <person name="Stolte C."/>
            <person name="Sykes S."/>
            <person name="Wortman J."/>
            <person name="Nusbaum C."/>
            <person name="Birren B."/>
        </authorList>
    </citation>
    <scope>NUCLEOTIDE SEQUENCE [LARGE SCALE GENOMIC DNA]</scope>
    <source>
        <strain evidence="3">ATCC 50505</strain>
    </source>
</reference>
<feature type="compositionally biased region" description="Polar residues" evidence="1">
    <location>
        <begin position="1"/>
        <end position="34"/>
    </location>
</feature>
<accession>L2GNN7</accession>
<feature type="region of interest" description="Disordered" evidence="1">
    <location>
        <begin position="1"/>
        <end position="76"/>
    </location>
</feature>
<dbReference type="GeneID" id="19881272"/>
<dbReference type="EMBL" id="JH370132">
    <property type="protein sequence ID" value="ELA42456.1"/>
    <property type="molecule type" value="Genomic_DNA"/>
</dbReference>
<proteinExistence type="predicted"/>
<dbReference type="Proteomes" id="UP000011082">
    <property type="component" value="Unassembled WGS sequence"/>
</dbReference>
<keyword evidence="3" id="KW-1185">Reference proteome</keyword>
<protein>
    <submittedName>
        <fullName evidence="2">Uncharacterized protein</fullName>
    </submittedName>
</protein>
<dbReference type="AlphaFoldDB" id="L2GNN7"/>
<feature type="region of interest" description="Disordered" evidence="1">
    <location>
        <begin position="92"/>
        <end position="184"/>
    </location>
</feature>
<feature type="compositionally biased region" description="Polar residues" evidence="1">
    <location>
        <begin position="109"/>
        <end position="130"/>
    </location>
</feature>
<name>L2GNN7_VITCO</name>
<dbReference type="HOGENOM" id="CLU_999501_0_0_1"/>
<dbReference type="RefSeq" id="XP_007604007.1">
    <property type="nucleotide sequence ID" value="XM_007603945.1"/>
</dbReference>
<feature type="non-terminal residue" evidence="2">
    <location>
        <position position="279"/>
    </location>
</feature>
<evidence type="ECO:0000256" key="1">
    <source>
        <dbReference type="SAM" id="MobiDB-lite"/>
    </source>
</evidence>
<evidence type="ECO:0000313" key="2">
    <source>
        <dbReference type="EMBL" id="ELA42456.1"/>
    </source>
</evidence>
<feature type="compositionally biased region" description="Low complexity" evidence="1">
    <location>
        <begin position="155"/>
        <end position="169"/>
    </location>
</feature>
<gene>
    <name evidence="2" type="ORF">VICG_00555</name>
</gene>
<feature type="compositionally biased region" description="Polar residues" evidence="1">
    <location>
        <begin position="171"/>
        <end position="184"/>
    </location>
</feature>
<feature type="compositionally biased region" description="Low complexity" evidence="1">
    <location>
        <begin position="131"/>
        <end position="145"/>
    </location>
</feature>
<dbReference type="InParanoid" id="L2GNN7"/>